<keyword evidence="4" id="KW-0297">G-protein coupled receptor</keyword>
<dbReference type="InterPro" id="IPR000276">
    <property type="entry name" value="GPCR_Rhodpsn"/>
</dbReference>
<dbReference type="Gene3D" id="1.20.1070.10">
    <property type="entry name" value="Rhodopsin 7-helix transmembrane proteins"/>
    <property type="match status" value="1"/>
</dbReference>
<keyword evidence="13" id="KW-1185">Reference proteome</keyword>
<proteinExistence type="predicted"/>
<feature type="domain" description="G-protein coupled receptors family 1 profile" evidence="9">
    <location>
        <begin position="40"/>
        <end position="299"/>
    </location>
</feature>
<evidence type="ECO:0000256" key="6">
    <source>
        <dbReference type="ARBA" id="ARBA00023170"/>
    </source>
</evidence>
<feature type="transmembrane region" description="Helical" evidence="8">
    <location>
        <begin position="141"/>
        <end position="165"/>
    </location>
</feature>
<keyword evidence="7" id="KW-0807">Transducer</keyword>
<dbReference type="PANTHER" id="PTHR24243">
    <property type="entry name" value="G-PROTEIN COUPLED RECEPTOR"/>
    <property type="match status" value="1"/>
</dbReference>
<dbReference type="EMBL" id="CAJNRF010002005">
    <property type="protein sequence ID" value="CAF2032402.1"/>
    <property type="molecule type" value="Genomic_DNA"/>
</dbReference>
<protein>
    <recommendedName>
        <fullName evidence="9">G-protein coupled receptors family 1 profile domain-containing protein</fullName>
    </recommendedName>
</protein>
<keyword evidence="3 8" id="KW-1133">Transmembrane helix</keyword>
<evidence type="ECO:0000256" key="3">
    <source>
        <dbReference type="ARBA" id="ARBA00022989"/>
    </source>
</evidence>
<evidence type="ECO:0000313" key="11">
    <source>
        <dbReference type="EMBL" id="CAF3869477.1"/>
    </source>
</evidence>
<name>A0A816NCI8_9BILA</name>
<dbReference type="GO" id="GO:0004930">
    <property type="term" value="F:G protein-coupled receptor activity"/>
    <property type="evidence" value="ECO:0007669"/>
    <property type="project" value="UniProtKB-KW"/>
</dbReference>
<gene>
    <name evidence="11" type="ORF">OVN521_LOCUS7838</name>
    <name evidence="10" type="ORF">WKI299_LOCUS6747</name>
</gene>
<feature type="transmembrane region" description="Helical" evidence="8">
    <location>
        <begin position="24"/>
        <end position="48"/>
    </location>
</feature>
<dbReference type="PANTHER" id="PTHR24243:SF208">
    <property type="entry name" value="PYROKININ-1 RECEPTOR"/>
    <property type="match status" value="1"/>
</dbReference>
<dbReference type="PROSITE" id="PS50262">
    <property type="entry name" value="G_PROTEIN_RECEP_F1_2"/>
    <property type="match status" value="1"/>
</dbReference>
<accession>A0A816NCI8</accession>
<dbReference type="InterPro" id="IPR017452">
    <property type="entry name" value="GPCR_Rhodpsn_7TM"/>
</dbReference>
<evidence type="ECO:0000313" key="13">
    <source>
        <dbReference type="Proteomes" id="UP000663866"/>
    </source>
</evidence>
<evidence type="ECO:0000259" key="9">
    <source>
        <dbReference type="PROSITE" id="PS50262"/>
    </source>
</evidence>
<dbReference type="Proteomes" id="UP000663866">
    <property type="component" value="Unassembled WGS sequence"/>
</dbReference>
<evidence type="ECO:0000256" key="7">
    <source>
        <dbReference type="ARBA" id="ARBA00023224"/>
    </source>
</evidence>
<dbReference type="EMBL" id="CAJOBG010000883">
    <property type="protein sequence ID" value="CAF3869477.1"/>
    <property type="molecule type" value="Genomic_DNA"/>
</dbReference>
<keyword evidence="6" id="KW-0675">Receptor</keyword>
<comment type="caution">
    <text evidence="10">The sequence shown here is derived from an EMBL/GenBank/DDBJ whole genome shotgun (WGS) entry which is preliminary data.</text>
</comment>
<evidence type="ECO:0000256" key="4">
    <source>
        <dbReference type="ARBA" id="ARBA00023040"/>
    </source>
</evidence>
<feature type="transmembrane region" description="Helical" evidence="8">
    <location>
        <begin position="99"/>
        <end position="120"/>
    </location>
</feature>
<dbReference type="SUPFAM" id="SSF81321">
    <property type="entry name" value="Family A G protein-coupled receptor-like"/>
    <property type="match status" value="1"/>
</dbReference>
<sequence length="331" mass="39177">MNNTSIEICSDGWDYDNASHNSHIIWSICGFVFITFGIPGHLFQILLMSNKTNRKEPTSLYWIAIAICEITFLAGMFWLWCVSMSIIKIDPREVFSCGIFYSILIGSTILSNLYLASMSVNRAHMTISPIRHRLVITRRRIFIRILSILITVIIIMIPHHFYFYYNSKTTIFICEFYTYIDPWKIHIWPFMHAILFVSLPSILTCISSVILFWNRYTHRKSYPHRLSDTARRMVRNSRLILFISIAIFLSLLPTAILEIFIAHDLLFNQQSPCTKRLKLYRILVNWFWIFSTLTYAFKFYLRLAISKAFRRDFFELIRCSPRQEQNNNAQN</sequence>
<dbReference type="GO" id="GO:0016020">
    <property type="term" value="C:membrane"/>
    <property type="evidence" value="ECO:0007669"/>
    <property type="project" value="UniProtKB-SubCell"/>
</dbReference>
<evidence type="ECO:0000256" key="8">
    <source>
        <dbReference type="SAM" id="Phobius"/>
    </source>
</evidence>
<evidence type="ECO:0000256" key="5">
    <source>
        <dbReference type="ARBA" id="ARBA00023136"/>
    </source>
</evidence>
<evidence type="ECO:0000256" key="2">
    <source>
        <dbReference type="ARBA" id="ARBA00022692"/>
    </source>
</evidence>
<comment type="subcellular location">
    <subcellularLocation>
        <location evidence="1">Membrane</location>
        <topology evidence="1">Multi-pass membrane protein</topology>
    </subcellularLocation>
</comment>
<feature type="transmembrane region" description="Helical" evidence="8">
    <location>
        <begin position="282"/>
        <end position="301"/>
    </location>
</feature>
<feature type="transmembrane region" description="Helical" evidence="8">
    <location>
        <begin position="60"/>
        <end position="87"/>
    </location>
</feature>
<feature type="transmembrane region" description="Helical" evidence="8">
    <location>
        <begin position="239"/>
        <end position="262"/>
    </location>
</feature>
<evidence type="ECO:0000313" key="10">
    <source>
        <dbReference type="EMBL" id="CAF2032402.1"/>
    </source>
</evidence>
<dbReference type="AlphaFoldDB" id="A0A816NCI8"/>
<feature type="transmembrane region" description="Helical" evidence="8">
    <location>
        <begin position="185"/>
        <end position="213"/>
    </location>
</feature>
<dbReference type="Proteomes" id="UP000663856">
    <property type="component" value="Unassembled WGS sequence"/>
</dbReference>
<keyword evidence="5 8" id="KW-0472">Membrane</keyword>
<keyword evidence="2 8" id="KW-0812">Transmembrane</keyword>
<organism evidence="10 12">
    <name type="scientific">Rotaria magnacalcarata</name>
    <dbReference type="NCBI Taxonomy" id="392030"/>
    <lineage>
        <taxon>Eukaryota</taxon>
        <taxon>Metazoa</taxon>
        <taxon>Spiralia</taxon>
        <taxon>Gnathifera</taxon>
        <taxon>Rotifera</taxon>
        <taxon>Eurotatoria</taxon>
        <taxon>Bdelloidea</taxon>
        <taxon>Philodinida</taxon>
        <taxon>Philodinidae</taxon>
        <taxon>Rotaria</taxon>
    </lineage>
</organism>
<evidence type="ECO:0000313" key="12">
    <source>
        <dbReference type="Proteomes" id="UP000663856"/>
    </source>
</evidence>
<dbReference type="Pfam" id="PF00001">
    <property type="entry name" value="7tm_1"/>
    <property type="match status" value="1"/>
</dbReference>
<evidence type="ECO:0000256" key="1">
    <source>
        <dbReference type="ARBA" id="ARBA00004141"/>
    </source>
</evidence>
<reference evidence="10" key="1">
    <citation type="submission" date="2021-02" db="EMBL/GenBank/DDBJ databases">
        <authorList>
            <person name="Nowell W R."/>
        </authorList>
    </citation>
    <scope>NUCLEOTIDE SEQUENCE</scope>
</reference>